<dbReference type="EMBL" id="CP010777">
    <property type="protein sequence ID" value="AKQ47623.1"/>
    <property type="molecule type" value="Genomic_DNA"/>
</dbReference>
<dbReference type="InterPro" id="IPR026341">
    <property type="entry name" value="T9SS_type_B"/>
</dbReference>
<evidence type="ECO:0000313" key="3">
    <source>
        <dbReference type="Proteomes" id="UP000036458"/>
    </source>
</evidence>
<dbReference type="KEGG" id="ruf:TH63_10455"/>
<proteinExistence type="predicted"/>
<dbReference type="PATRIC" id="fig|1379910.4.peg.2270"/>
<gene>
    <name evidence="2" type="ORF">TH63_10455</name>
</gene>
<dbReference type="Pfam" id="PF13585">
    <property type="entry name" value="CHU_C"/>
    <property type="match status" value="1"/>
</dbReference>
<dbReference type="InterPro" id="IPR036116">
    <property type="entry name" value="FN3_sf"/>
</dbReference>
<keyword evidence="1" id="KW-0732">Signal</keyword>
<dbReference type="Gene3D" id="2.60.40.10">
    <property type="entry name" value="Immunoglobulins"/>
    <property type="match status" value="3"/>
</dbReference>
<dbReference type="SUPFAM" id="SSF49265">
    <property type="entry name" value="Fibronectin type III"/>
    <property type="match status" value="2"/>
</dbReference>
<protein>
    <recommendedName>
        <fullName evidence="4">Gliding motility-associated C-terminal domain-containing protein</fullName>
    </recommendedName>
</protein>
<dbReference type="AlphaFoldDB" id="A0A0H4VQM0"/>
<name>A0A0H4VQM0_9BACT</name>
<dbReference type="STRING" id="1379910.TH63_10455"/>
<evidence type="ECO:0008006" key="4">
    <source>
        <dbReference type="Google" id="ProtNLM"/>
    </source>
</evidence>
<dbReference type="InterPro" id="IPR013783">
    <property type="entry name" value="Ig-like_fold"/>
</dbReference>
<organism evidence="2 3">
    <name type="scientific">Rufibacter radiotolerans</name>
    <dbReference type="NCBI Taxonomy" id="1379910"/>
    <lineage>
        <taxon>Bacteria</taxon>
        <taxon>Pseudomonadati</taxon>
        <taxon>Bacteroidota</taxon>
        <taxon>Cytophagia</taxon>
        <taxon>Cytophagales</taxon>
        <taxon>Hymenobacteraceae</taxon>
        <taxon>Rufibacter</taxon>
    </lineage>
</organism>
<evidence type="ECO:0000313" key="2">
    <source>
        <dbReference type="EMBL" id="AKQ47623.1"/>
    </source>
</evidence>
<accession>A0A0H4VQM0</accession>
<dbReference type="NCBIfam" id="TIGR04131">
    <property type="entry name" value="Bac_Flav_CTERM"/>
    <property type="match status" value="1"/>
</dbReference>
<reference evidence="2 3" key="1">
    <citation type="submission" date="2015-01" db="EMBL/GenBank/DDBJ databases">
        <title>Rufibacter sp./DG31D/ whole genome sequencing.</title>
        <authorList>
            <person name="Kim M.K."/>
            <person name="Srinivasan S."/>
            <person name="Lee J.-J."/>
        </authorList>
    </citation>
    <scope>NUCLEOTIDE SEQUENCE [LARGE SCALE GENOMIC DNA]</scope>
    <source>
        <strain evidence="2 3">DG31D</strain>
    </source>
</reference>
<feature type="chain" id="PRO_5005212092" description="Gliding motility-associated C-terminal domain-containing protein" evidence="1">
    <location>
        <begin position="19"/>
        <end position="892"/>
    </location>
</feature>
<dbReference type="Gene3D" id="2.60.40.4070">
    <property type="match status" value="1"/>
</dbReference>
<dbReference type="Proteomes" id="UP000036458">
    <property type="component" value="Chromosome"/>
</dbReference>
<sequence length="892" mass="98438">MLGGLFLLTLFLAPQAQATHLRAGNIFIKSDTTAAKNPLRFFFKLVTYSVAPPPFEDLEATLYFGDCTQQTSPRASRVLLQNGQNNTFVNTYFFEHIYSGGGTFTATFVGENRNGGVVNISNSVQQTFFLQSTLTIDRLFPIINRSPVLEVPPVDVAVRGQIFVHNPGAYDPDGDSLSFKLLPSRVDAGRDACGNPIGQTAPGYRSLDQFLGAAQPGGPAGFSIDRNTGQITWNTPNTLGEFNFAFIVEEWRNGRLIGTVIRDMQVFVRDDPNRPPVLIVPRDTCVVAGTLLRDIIKVRDPDKDPVTVTAFGSMLPPATFRPQSDTSHIFTWQTTCLDVRRSPYQVVFRAEDRPPAGRIILTDLKPWRISVVGPPPVLVSAVPQTSSSIRLNWSAYTCPNATRMYIYRREGPSNFKPGPCETGIPASAGYVRVGEVSAGVTTFLDNNGGKGLERNKTYCYRIYAEFPEPGGGSSIASNELCATLESISLTKVSVLETSATTGKIRVEWNKPKAIVTTLTPPLQYRLLRTMGQGRSPQGNYTQVFISNNLNDTVFTDNNLNTLDTAYAYRVEFYHSGTTGSPTVLVDSSSASSVRLNAVANGATMVLNWTYNVPWNNASTPAKPLYHVIYLKLPNSAVFQKYDSVLAGPTAGTFSKQVPLEQGKEYCAYVVTKGTFQNPLLPDPILNNSQITCFSRPCVPILTVDNDCDDDFVAGVTPIQNRLSWTLPTGCNASDIDFYKVYFRETDAEEFKVIATIKDLAYLHQNLPSFAGCYYVTATDKNGSESERSNIECEDNCIVFVLPNIFTPNNDGSNDEFTPKQGATFIKKATLKVYNRWGNKVYESSAEPGLRWKGVGDNGKALAEGTYFYQVEVEFYGRVPEIRTYKGWVEILR</sequence>
<feature type="signal peptide" evidence="1">
    <location>
        <begin position="1"/>
        <end position="18"/>
    </location>
</feature>
<evidence type="ECO:0000256" key="1">
    <source>
        <dbReference type="SAM" id="SignalP"/>
    </source>
</evidence>
<keyword evidence="3" id="KW-1185">Reference proteome</keyword>